<dbReference type="PROSITE" id="PS50106">
    <property type="entry name" value="PDZ"/>
    <property type="match status" value="1"/>
</dbReference>
<proteinExistence type="predicted"/>
<evidence type="ECO:0000313" key="3">
    <source>
        <dbReference type="EMBL" id="KAG5280361.1"/>
    </source>
</evidence>
<dbReference type="PANTHER" id="PTHR46753">
    <property type="entry name" value="FYVE AND COILED-COIL DOMAIN-CONTAINING PROTEIN 1"/>
    <property type="match status" value="1"/>
</dbReference>
<dbReference type="CDD" id="cd00136">
    <property type="entry name" value="PDZ_canonical"/>
    <property type="match status" value="1"/>
</dbReference>
<dbReference type="PANTHER" id="PTHR46753:SF3">
    <property type="entry name" value="PDZ DOMAIN-CONTAINING PROTEIN"/>
    <property type="match status" value="1"/>
</dbReference>
<dbReference type="SUPFAM" id="SSF50729">
    <property type="entry name" value="PH domain-like"/>
    <property type="match status" value="1"/>
</dbReference>
<protein>
    <submittedName>
        <fullName evidence="3">Uncharacterized protein</fullName>
    </submittedName>
</protein>
<dbReference type="InterPro" id="IPR037213">
    <property type="entry name" value="Run_dom_sf"/>
</dbReference>
<dbReference type="Pfam" id="PF00595">
    <property type="entry name" value="PDZ"/>
    <property type="match status" value="1"/>
</dbReference>
<dbReference type="SUPFAM" id="SSF140741">
    <property type="entry name" value="RUN domain-like"/>
    <property type="match status" value="1"/>
</dbReference>
<dbReference type="Gene3D" id="1.20.58.900">
    <property type="match status" value="1"/>
</dbReference>
<dbReference type="CDD" id="cd17682">
    <property type="entry name" value="RUN_RUFY4_like"/>
    <property type="match status" value="1"/>
</dbReference>
<dbReference type="Proteomes" id="UP000823561">
    <property type="component" value="Chromosome 6"/>
</dbReference>
<dbReference type="Gene3D" id="2.30.42.10">
    <property type="match status" value="1"/>
</dbReference>
<dbReference type="AlphaFoldDB" id="A0AAV6H4S4"/>
<dbReference type="EMBL" id="JADWDJ010000006">
    <property type="protein sequence ID" value="KAG5280361.1"/>
    <property type="molecule type" value="Genomic_DNA"/>
</dbReference>
<gene>
    <name evidence="3" type="ORF">AALO_G00088240</name>
</gene>
<evidence type="ECO:0000313" key="4">
    <source>
        <dbReference type="Proteomes" id="UP000823561"/>
    </source>
</evidence>
<feature type="domain" description="RUN" evidence="2">
    <location>
        <begin position="26"/>
        <end position="163"/>
    </location>
</feature>
<dbReference type="PROSITE" id="PS50826">
    <property type="entry name" value="RUN"/>
    <property type="match status" value="1"/>
</dbReference>
<evidence type="ECO:0000259" key="2">
    <source>
        <dbReference type="PROSITE" id="PS50826"/>
    </source>
</evidence>
<name>A0AAV6H4S4_9TELE</name>
<reference evidence="3" key="1">
    <citation type="submission" date="2020-10" db="EMBL/GenBank/DDBJ databases">
        <title>Chromosome-scale genome assembly of the Allis shad, Alosa alosa.</title>
        <authorList>
            <person name="Margot Z."/>
            <person name="Christophe K."/>
            <person name="Cabau C."/>
            <person name="Louis A."/>
            <person name="Berthelot C."/>
            <person name="Parey E."/>
            <person name="Roest Crollius H."/>
            <person name="Montfort J."/>
            <person name="Robinson-Rechavi M."/>
            <person name="Bucao C."/>
            <person name="Bouchez O."/>
            <person name="Gislard M."/>
            <person name="Lluch J."/>
            <person name="Milhes M."/>
            <person name="Lampietro C."/>
            <person name="Lopez Roques C."/>
            <person name="Donnadieu C."/>
            <person name="Braasch I."/>
            <person name="Desvignes T."/>
            <person name="Postlethwait J."/>
            <person name="Bobe J."/>
            <person name="Guiguen Y."/>
        </authorList>
    </citation>
    <scope>NUCLEOTIDE SEQUENCE</scope>
    <source>
        <strain evidence="3">M-15738</strain>
        <tissue evidence="3">Blood</tissue>
    </source>
</reference>
<dbReference type="InterPro" id="IPR001478">
    <property type="entry name" value="PDZ"/>
</dbReference>
<accession>A0AAV6H4S4</accession>
<dbReference type="InterPro" id="IPR036034">
    <property type="entry name" value="PDZ_sf"/>
</dbReference>
<dbReference type="Pfam" id="PF02759">
    <property type="entry name" value="RUN"/>
    <property type="match status" value="1"/>
</dbReference>
<dbReference type="InterPro" id="IPR011993">
    <property type="entry name" value="PH-like_dom_sf"/>
</dbReference>
<dbReference type="SMART" id="SM00228">
    <property type="entry name" value="PDZ"/>
    <property type="match status" value="1"/>
</dbReference>
<dbReference type="Gene3D" id="2.30.29.30">
    <property type="entry name" value="Pleckstrin-homology domain (PH domain)/Phosphotyrosine-binding domain (PTB)"/>
    <property type="match status" value="1"/>
</dbReference>
<comment type="caution">
    <text evidence="3">The sequence shown here is derived from an EMBL/GenBank/DDBJ whole genome shotgun (WGS) entry which is preliminary data.</text>
</comment>
<sequence length="437" mass="49226">MPPKDPLLETLKVCILNLSQSESPVTDSCPHLSSCCELLELIFRKGLQQPVLSLVQRDYWHGLETLLQNDLCGRLGSVSLAVEQTINCKKLLTAQGRGRYFLRLAVNRRILGNVVKHMLHTPKILEFYSTTISILRNEDILEPFMSLLLVISEMEFKLNIENCSFLDESWLLPVCELYEAVPCRELGMVLRYLNGRVFVLDLLQGSQAEVDGFVQLGDIIDEINGTSLRNASNGQAGVILSRLKGQPLSLRLLRCRDPDGAVFRPLVKTLRLLQQENPAVCLDSSHLTRRHGTNPRKLDQSQCLREGSRIVYIVQFLGKANIGMYGGKEVLQYGIPFVLERSDSRKEVLLDMKETHLTCTEKNTKLELFQHHYPEISCVGRFSRPDYRIFAFCVADVPDSPTATGFCCVVLQAASAQECEDIVSRVAAGFKHTEWSV</sequence>
<organism evidence="3 4">
    <name type="scientific">Alosa alosa</name>
    <name type="common">allis shad</name>
    <dbReference type="NCBI Taxonomy" id="278164"/>
    <lineage>
        <taxon>Eukaryota</taxon>
        <taxon>Metazoa</taxon>
        <taxon>Chordata</taxon>
        <taxon>Craniata</taxon>
        <taxon>Vertebrata</taxon>
        <taxon>Euteleostomi</taxon>
        <taxon>Actinopterygii</taxon>
        <taxon>Neopterygii</taxon>
        <taxon>Teleostei</taxon>
        <taxon>Clupei</taxon>
        <taxon>Clupeiformes</taxon>
        <taxon>Clupeoidei</taxon>
        <taxon>Clupeidae</taxon>
        <taxon>Alosa</taxon>
    </lineage>
</organism>
<keyword evidence="4" id="KW-1185">Reference proteome</keyword>
<dbReference type="SUPFAM" id="SSF50156">
    <property type="entry name" value="PDZ domain-like"/>
    <property type="match status" value="1"/>
</dbReference>
<dbReference type="InterPro" id="IPR004012">
    <property type="entry name" value="Run_dom"/>
</dbReference>
<feature type="domain" description="PDZ" evidence="1">
    <location>
        <begin position="185"/>
        <end position="240"/>
    </location>
</feature>
<evidence type="ECO:0000259" key="1">
    <source>
        <dbReference type="PROSITE" id="PS50106"/>
    </source>
</evidence>